<proteinExistence type="predicted"/>
<comment type="caution">
    <text evidence="2">The sequence shown here is derived from an EMBL/GenBank/DDBJ whole genome shotgun (WGS) entry which is preliminary data.</text>
</comment>
<protein>
    <submittedName>
        <fullName evidence="2">Uncharacterized protein</fullName>
    </submittedName>
</protein>
<organism evidence="2 3">
    <name type="scientific">Dreissena polymorpha</name>
    <name type="common">Zebra mussel</name>
    <name type="synonym">Mytilus polymorpha</name>
    <dbReference type="NCBI Taxonomy" id="45954"/>
    <lineage>
        <taxon>Eukaryota</taxon>
        <taxon>Metazoa</taxon>
        <taxon>Spiralia</taxon>
        <taxon>Lophotrochozoa</taxon>
        <taxon>Mollusca</taxon>
        <taxon>Bivalvia</taxon>
        <taxon>Autobranchia</taxon>
        <taxon>Heteroconchia</taxon>
        <taxon>Euheterodonta</taxon>
        <taxon>Imparidentia</taxon>
        <taxon>Neoheterodontei</taxon>
        <taxon>Myida</taxon>
        <taxon>Dreissenoidea</taxon>
        <taxon>Dreissenidae</taxon>
        <taxon>Dreissena</taxon>
    </lineage>
</organism>
<reference evidence="2" key="1">
    <citation type="journal article" date="2019" name="bioRxiv">
        <title>The Genome of the Zebra Mussel, Dreissena polymorpha: A Resource for Invasive Species Research.</title>
        <authorList>
            <person name="McCartney M.A."/>
            <person name="Auch B."/>
            <person name="Kono T."/>
            <person name="Mallez S."/>
            <person name="Zhang Y."/>
            <person name="Obille A."/>
            <person name="Becker A."/>
            <person name="Abrahante J.E."/>
            <person name="Garbe J."/>
            <person name="Badalamenti J.P."/>
            <person name="Herman A."/>
            <person name="Mangelson H."/>
            <person name="Liachko I."/>
            <person name="Sullivan S."/>
            <person name="Sone E.D."/>
            <person name="Koren S."/>
            <person name="Silverstein K.A.T."/>
            <person name="Beckman K.B."/>
            <person name="Gohl D.M."/>
        </authorList>
    </citation>
    <scope>NUCLEOTIDE SEQUENCE</scope>
    <source>
        <strain evidence="2">Duluth1</strain>
        <tissue evidence="2">Whole animal</tissue>
    </source>
</reference>
<evidence type="ECO:0000313" key="2">
    <source>
        <dbReference type="EMBL" id="KAH3692809.1"/>
    </source>
</evidence>
<accession>A0A9D3Y2P9</accession>
<dbReference type="AlphaFoldDB" id="A0A9D3Y2P9"/>
<feature type="compositionally biased region" description="Basic and acidic residues" evidence="1">
    <location>
        <begin position="167"/>
        <end position="198"/>
    </location>
</feature>
<feature type="compositionally biased region" description="Polar residues" evidence="1">
    <location>
        <begin position="682"/>
        <end position="692"/>
    </location>
</feature>
<name>A0A9D3Y2P9_DREPO</name>
<feature type="region of interest" description="Disordered" evidence="1">
    <location>
        <begin position="668"/>
        <end position="692"/>
    </location>
</feature>
<dbReference type="EMBL" id="JAIWYP010000019">
    <property type="protein sequence ID" value="KAH3692809.1"/>
    <property type="molecule type" value="Genomic_DNA"/>
</dbReference>
<feature type="compositionally biased region" description="Polar residues" evidence="1">
    <location>
        <begin position="122"/>
        <end position="132"/>
    </location>
</feature>
<keyword evidence="3" id="KW-1185">Reference proteome</keyword>
<reference evidence="2" key="2">
    <citation type="submission" date="2020-11" db="EMBL/GenBank/DDBJ databases">
        <authorList>
            <person name="McCartney M.A."/>
            <person name="Auch B."/>
            <person name="Kono T."/>
            <person name="Mallez S."/>
            <person name="Becker A."/>
            <person name="Gohl D.M."/>
            <person name="Silverstein K.A.T."/>
            <person name="Koren S."/>
            <person name="Bechman K.B."/>
            <person name="Herman A."/>
            <person name="Abrahante J.E."/>
            <person name="Garbe J."/>
        </authorList>
    </citation>
    <scope>NUCLEOTIDE SEQUENCE</scope>
    <source>
        <strain evidence="2">Duluth1</strain>
        <tissue evidence="2">Whole animal</tissue>
    </source>
</reference>
<feature type="compositionally biased region" description="Polar residues" evidence="1">
    <location>
        <begin position="625"/>
        <end position="639"/>
    </location>
</feature>
<feature type="region of interest" description="Disordered" evidence="1">
    <location>
        <begin position="95"/>
        <end position="201"/>
    </location>
</feature>
<feature type="region of interest" description="Disordered" evidence="1">
    <location>
        <begin position="621"/>
        <end position="647"/>
    </location>
</feature>
<evidence type="ECO:0000313" key="3">
    <source>
        <dbReference type="Proteomes" id="UP000828390"/>
    </source>
</evidence>
<dbReference type="Proteomes" id="UP000828390">
    <property type="component" value="Unassembled WGS sequence"/>
</dbReference>
<feature type="compositionally biased region" description="Basic and acidic residues" evidence="1">
    <location>
        <begin position="100"/>
        <end position="121"/>
    </location>
</feature>
<sequence>MDDVSNINDKSKKDTPLQDSEQTTNEKVSLSGDIENVKEDGISDKKINTICETENDMQTPSVDEEIAVNNVHTDSGAETITDSPNEVSNFIAFEQLTNESKTHSNERANTSDHDHENENKASELNNMKVETNNENEHDIQMTSEEKETKDKDLLSNNQVETVTESIEDNKQELETKADANKHATNDPHISNEEAKETEVAEVENVETTDLKHNDTTFDTERKLATILIKEGQEQSDHFKDTTVEQAVEQVTEVICGDSANMKGEGTDVNELNSMPGVELDIHLSSVEAYKEEISVSNTHELENVVHGMDDVPTINDKSKTYTPMQDSEHTTQEKPSLSGEIEEDGINGKKTDTICETENDIQRPCAEVEIADNNFHTNCEAEAITESPNEVSIVIAVEQLTNESKTDSTERANTSNPNYAKENKASELNNMKVEANNENEHNLQITSVEKEPKDKYIFINSKVETVTKMIEDNTPELETKADANKHPTNDTHISNEEAKETEVAEVEHVETTDAKHNDTTFDTERKLETILIKEGQEESDHSKDTTVEQAVEQVNEVISGDSANMKGEGTDVKENNSIAGFEHDIHLSSMEEYKEEINVNNKHESENVDYGMDDVPYIKDKSKTDTPMQDSEQTANEKGSLNGAIENVKEDGIIDTRIDRICETKYDMQTPSVDEEIKDNNFHTNSEAGNHN</sequence>
<feature type="region of interest" description="Disordered" evidence="1">
    <location>
        <begin position="1"/>
        <end position="45"/>
    </location>
</feature>
<feature type="compositionally biased region" description="Basic and acidic residues" evidence="1">
    <location>
        <begin position="35"/>
        <end position="45"/>
    </location>
</feature>
<gene>
    <name evidence="2" type="ORF">DPMN_194561</name>
</gene>
<evidence type="ECO:0000256" key="1">
    <source>
        <dbReference type="SAM" id="MobiDB-lite"/>
    </source>
</evidence>
<feature type="compositionally biased region" description="Basic and acidic residues" evidence="1">
    <location>
        <begin position="134"/>
        <end position="153"/>
    </location>
</feature>
<feature type="region of interest" description="Disordered" evidence="1">
    <location>
        <begin position="319"/>
        <end position="347"/>
    </location>
</feature>
<feature type="compositionally biased region" description="Polar residues" evidence="1">
    <location>
        <begin position="17"/>
        <end position="28"/>
    </location>
</feature>
<feature type="compositionally biased region" description="Polar residues" evidence="1">
    <location>
        <begin position="154"/>
        <end position="164"/>
    </location>
</feature>